<evidence type="ECO:0000313" key="3">
    <source>
        <dbReference type="Proteomes" id="UP000829476"/>
    </source>
</evidence>
<sequence>MNTKTIQITEVTVQELADIVADRLIQKLEPYLQELTKPKNEELLTRFETAEYLRVSLVTISAWSKLGIINPIRMGNKVLFKKQHILDILEQQRINKKR</sequence>
<reference evidence="2 3" key="1">
    <citation type="journal article" date="2018" name="Int. J. Syst. Evol. Microbiol.">
        <title>Zhouia spongiae sp. nov., isolated from a marine sponge.</title>
        <authorList>
            <person name="Zhuang L."/>
            <person name="Lin B."/>
            <person name="Qin F."/>
            <person name="Luo L."/>
        </authorList>
    </citation>
    <scope>NUCLEOTIDE SEQUENCE [LARGE SCALE GENOMIC DNA]</scope>
    <source>
        <strain evidence="2 3">HN-Y44</strain>
    </source>
</reference>
<keyword evidence="3" id="KW-1185">Reference proteome</keyword>
<dbReference type="SUPFAM" id="SSF46955">
    <property type="entry name" value="Putative DNA-binding domain"/>
    <property type="match status" value="1"/>
</dbReference>
<gene>
    <name evidence="2" type="ORF">MQE36_05845</name>
</gene>
<dbReference type="EMBL" id="CP094326">
    <property type="protein sequence ID" value="UNY99868.1"/>
    <property type="molecule type" value="Genomic_DNA"/>
</dbReference>
<feature type="domain" description="Helix-turn-helix" evidence="1">
    <location>
        <begin position="43"/>
        <end position="93"/>
    </location>
</feature>
<organism evidence="2 3">
    <name type="scientific">Zhouia spongiae</name>
    <dbReference type="NCBI Taxonomy" id="2202721"/>
    <lineage>
        <taxon>Bacteria</taxon>
        <taxon>Pseudomonadati</taxon>
        <taxon>Bacteroidota</taxon>
        <taxon>Flavobacteriia</taxon>
        <taxon>Flavobacteriales</taxon>
        <taxon>Flavobacteriaceae</taxon>
        <taxon>Zhouia</taxon>
    </lineage>
</organism>
<name>A0ABY3YQE1_9FLAO</name>
<dbReference type="RefSeq" id="WP_242938239.1">
    <property type="nucleotide sequence ID" value="NZ_CP094326.1"/>
</dbReference>
<dbReference type="Pfam" id="PF12728">
    <property type="entry name" value="HTH_17"/>
    <property type="match status" value="1"/>
</dbReference>
<proteinExistence type="predicted"/>
<evidence type="ECO:0000259" key="1">
    <source>
        <dbReference type="Pfam" id="PF12728"/>
    </source>
</evidence>
<accession>A0ABY3YQE1</accession>
<dbReference type="InterPro" id="IPR041657">
    <property type="entry name" value="HTH_17"/>
</dbReference>
<protein>
    <submittedName>
        <fullName evidence="2">Helix-turn-helix domain-containing protein</fullName>
    </submittedName>
</protein>
<dbReference type="InterPro" id="IPR009061">
    <property type="entry name" value="DNA-bd_dom_put_sf"/>
</dbReference>
<evidence type="ECO:0000313" key="2">
    <source>
        <dbReference type="EMBL" id="UNY99868.1"/>
    </source>
</evidence>
<dbReference type="Proteomes" id="UP000829476">
    <property type="component" value="Chromosome"/>
</dbReference>